<reference evidence="5" key="1">
    <citation type="journal article" date="2020" name="Stud. Mycol.">
        <title>101 Dothideomycetes genomes: a test case for predicting lifestyles and emergence of pathogens.</title>
        <authorList>
            <person name="Haridas S."/>
            <person name="Albert R."/>
            <person name="Binder M."/>
            <person name="Bloem J."/>
            <person name="Labutti K."/>
            <person name="Salamov A."/>
            <person name="Andreopoulos B."/>
            <person name="Baker S."/>
            <person name="Barry K."/>
            <person name="Bills G."/>
            <person name="Bluhm B."/>
            <person name="Cannon C."/>
            <person name="Castanera R."/>
            <person name="Culley D."/>
            <person name="Daum C."/>
            <person name="Ezra D."/>
            <person name="Gonzalez J."/>
            <person name="Henrissat B."/>
            <person name="Kuo A."/>
            <person name="Liang C."/>
            <person name="Lipzen A."/>
            <person name="Lutzoni F."/>
            <person name="Magnuson J."/>
            <person name="Mondo S."/>
            <person name="Nolan M."/>
            <person name="Ohm R."/>
            <person name="Pangilinan J."/>
            <person name="Park H.-J."/>
            <person name="Ramirez L."/>
            <person name="Alfaro M."/>
            <person name="Sun H."/>
            <person name="Tritt A."/>
            <person name="Yoshinaga Y."/>
            <person name="Zwiers L.-H."/>
            <person name="Turgeon B."/>
            <person name="Goodwin S."/>
            <person name="Spatafora J."/>
            <person name="Crous P."/>
            <person name="Grigoriev I."/>
        </authorList>
    </citation>
    <scope>NUCLEOTIDE SEQUENCE</scope>
    <source>
        <strain evidence="5">CBS 113389</strain>
    </source>
</reference>
<comment type="similarity">
    <text evidence="2">Belongs to the major royal jelly protein family.</text>
</comment>
<dbReference type="InterPro" id="IPR011042">
    <property type="entry name" value="6-blade_b-propeller_TolB-like"/>
</dbReference>
<dbReference type="RefSeq" id="XP_033587420.1">
    <property type="nucleotide sequence ID" value="XM_033734428.1"/>
</dbReference>
<evidence type="ECO:0000256" key="2">
    <source>
        <dbReference type="ARBA" id="ARBA00009127"/>
    </source>
</evidence>
<dbReference type="PANTHER" id="PTHR10009">
    <property type="entry name" value="PROTEIN YELLOW-RELATED"/>
    <property type="match status" value="1"/>
</dbReference>
<dbReference type="GO" id="GO:0005576">
    <property type="term" value="C:extracellular region"/>
    <property type="evidence" value="ECO:0007669"/>
    <property type="project" value="UniProtKB-SubCell"/>
</dbReference>
<dbReference type="EMBL" id="MU001639">
    <property type="protein sequence ID" value="KAF2480850.1"/>
    <property type="molecule type" value="Genomic_DNA"/>
</dbReference>
<dbReference type="OrthoDB" id="7776143at2759"/>
<name>A0A6A6PLA0_9PEZI</name>
<dbReference type="Proteomes" id="UP000799767">
    <property type="component" value="Unassembled WGS sequence"/>
</dbReference>
<accession>A0A6A6PLA0</accession>
<evidence type="ECO:0000256" key="4">
    <source>
        <dbReference type="SAM" id="SignalP"/>
    </source>
</evidence>
<feature type="signal peptide" evidence="4">
    <location>
        <begin position="1"/>
        <end position="19"/>
    </location>
</feature>
<dbReference type="Gene3D" id="2.120.10.30">
    <property type="entry name" value="TolB, C-terminal domain"/>
    <property type="match status" value="1"/>
</dbReference>
<evidence type="ECO:0000313" key="6">
    <source>
        <dbReference type="Proteomes" id="UP000799767"/>
    </source>
</evidence>
<keyword evidence="6" id="KW-1185">Reference proteome</keyword>
<sequence>MFQPFVFLLLSSLWSWSAAQTFTGPEDPRISIELELQTPSQGISITADGRIFVAYTYVDGTSGGPQVVEYNKTTNTSTPYPNEAWNTYSAGDDVATHFIGVNAQRIGPDGNLWIVDKGATGIGEPVLLPDGPKVVVVNVTTNEVARVYEMGNVTRINSFMDDIRFNPAAGMAYLTDAGSAGLIVLDLETGDAVRVLNDALSTHEYMPVSAEGSILYNQGKPFYFYADQHEVSPDAEYYYFQPASGGMSRIPTKWMNAAFSNSSLNDNAILGQYVEPYAHTPATGGTAIDAEGNIYNSDTDSQRIIKIAPNGTMSLLVQDPRLLWVDAMWIDDQKRLWMPADQLNRGTPFHNGTSLITKPLYVFSIYIGVGPSPIDHA</sequence>
<dbReference type="SUPFAM" id="SSF101898">
    <property type="entry name" value="NHL repeat"/>
    <property type="match status" value="1"/>
</dbReference>
<comment type="subcellular location">
    <subcellularLocation>
        <location evidence="1">Secreted</location>
    </subcellularLocation>
</comment>
<organism evidence="5 6">
    <name type="scientific">Neohortaea acidophila</name>
    <dbReference type="NCBI Taxonomy" id="245834"/>
    <lineage>
        <taxon>Eukaryota</taxon>
        <taxon>Fungi</taxon>
        <taxon>Dikarya</taxon>
        <taxon>Ascomycota</taxon>
        <taxon>Pezizomycotina</taxon>
        <taxon>Dothideomycetes</taxon>
        <taxon>Dothideomycetidae</taxon>
        <taxon>Mycosphaerellales</taxon>
        <taxon>Teratosphaeriaceae</taxon>
        <taxon>Neohortaea</taxon>
    </lineage>
</organism>
<keyword evidence="3" id="KW-0964">Secreted</keyword>
<protein>
    <submittedName>
        <fullName evidence="5">Major royal jelly protein</fullName>
    </submittedName>
</protein>
<dbReference type="Pfam" id="PF03022">
    <property type="entry name" value="MRJP"/>
    <property type="match status" value="1"/>
</dbReference>
<proteinExistence type="inferred from homology"/>
<evidence type="ECO:0000256" key="1">
    <source>
        <dbReference type="ARBA" id="ARBA00004613"/>
    </source>
</evidence>
<feature type="chain" id="PRO_5025571010" evidence="4">
    <location>
        <begin position="20"/>
        <end position="377"/>
    </location>
</feature>
<dbReference type="AlphaFoldDB" id="A0A6A6PLA0"/>
<evidence type="ECO:0000256" key="3">
    <source>
        <dbReference type="ARBA" id="ARBA00022525"/>
    </source>
</evidence>
<keyword evidence="4" id="KW-0732">Signal</keyword>
<dbReference type="GeneID" id="54475430"/>
<dbReference type="PANTHER" id="PTHR10009:SF18">
    <property type="entry name" value="PROTEIN YELLOW-LIKE PROTEIN"/>
    <property type="match status" value="1"/>
</dbReference>
<evidence type="ECO:0000313" key="5">
    <source>
        <dbReference type="EMBL" id="KAF2480850.1"/>
    </source>
</evidence>
<gene>
    <name evidence="5" type="ORF">BDY17DRAFT_302502</name>
</gene>
<dbReference type="InterPro" id="IPR017996">
    <property type="entry name" value="MRJP/yellow-related"/>
</dbReference>